<evidence type="ECO:0000313" key="3">
    <source>
        <dbReference type="Proteomes" id="UP000244336"/>
    </source>
</evidence>
<reference evidence="2 3" key="1">
    <citation type="submission" date="2018-04" db="EMBL/GenBank/DDBJ databases">
        <title>WGS assembly of Panicum hallii var. hallii HAL2.</title>
        <authorList>
            <person name="Lovell J."/>
            <person name="Jenkins J."/>
            <person name="Lowry D."/>
            <person name="Mamidi S."/>
            <person name="Sreedasyam A."/>
            <person name="Weng X."/>
            <person name="Barry K."/>
            <person name="Bonette J."/>
            <person name="Campitelli B."/>
            <person name="Daum C."/>
            <person name="Gordon S."/>
            <person name="Gould B."/>
            <person name="Lipzen A."/>
            <person name="MacQueen A."/>
            <person name="Palacio-Mejia J."/>
            <person name="Plott C."/>
            <person name="Shakirov E."/>
            <person name="Shu S."/>
            <person name="Yoshinaga Y."/>
            <person name="Zane M."/>
            <person name="Rokhsar D."/>
            <person name="Grimwood J."/>
            <person name="Schmutz J."/>
            <person name="Juenger T."/>
        </authorList>
    </citation>
    <scope>NUCLEOTIDE SEQUENCE [LARGE SCALE GENOMIC DNA]</scope>
    <source>
        <strain evidence="3">cv. HAL2</strain>
    </source>
</reference>
<name>A0A2T7EWG1_9POAL</name>
<dbReference type="Gramene" id="PUZ72158">
    <property type="protein sequence ID" value="PUZ72158"/>
    <property type="gene ID" value="GQ55_2G370900"/>
</dbReference>
<dbReference type="AlphaFoldDB" id="A0A2T7EWG1"/>
<proteinExistence type="predicted"/>
<protein>
    <submittedName>
        <fullName evidence="2">Uncharacterized protein</fullName>
    </submittedName>
</protein>
<sequence>MTSVKCQTGAAPQFRQPVLREVVRRTTLHDPASDSGARNAPQRPAVGAAPRTCRRHCRPAQPTTRDLERRRSVVVPCRATASGSRERSWPGRRGFPPSSAARLVISARRARSRSRSPSGLCCGALARDVIRVAAADPSAQPSAPC</sequence>
<gene>
    <name evidence="2" type="ORF">GQ55_2G370900</name>
</gene>
<keyword evidence="3" id="KW-1185">Reference proteome</keyword>
<accession>A0A2T7EWG1</accession>
<evidence type="ECO:0000256" key="1">
    <source>
        <dbReference type="SAM" id="MobiDB-lite"/>
    </source>
</evidence>
<organism evidence="2 3">
    <name type="scientific">Panicum hallii var. hallii</name>
    <dbReference type="NCBI Taxonomy" id="1504633"/>
    <lineage>
        <taxon>Eukaryota</taxon>
        <taxon>Viridiplantae</taxon>
        <taxon>Streptophyta</taxon>
        <taxon>Embryophyta</taxon>
        <taxon>Tracheophyta</taxon>
        <taxon>Spermatophyta</taxon>
        <taxon>Magnoliopsida</taxon>
        <taxon>Liliopsida</taxon>
        <taxon>Poales</taxon>
        <taxon>Poaceae</taxon>
        <taxon>PACMAD clade</taxon>
        <taxon>Panicoideae</taxon>
        <taxon>Panicodae</taxon>
        <taxon>Paniceae</taxon>
        <taxon>Panicinae</taxon>
        <taxon>Panicum</taxon>
        <taxon>Panicum sect. Panicum</taxon>
    </lineage>
</organism>
<evidence type="ECO:0000313" key="2">
    <source>
        <dbReference type="EMBL" id="PUZ72158.1"/>
    </source>
</evidence>
<feature type="region of interest" description="Disordered" evidence="1">
    <location>
        <begin position="24"/>
        <end position="98"/>
    </location>
</feature>
<dbReference type="Proteomes" id="UP000244336">
    <property type="component" value="Chromosome 2"/>
</dbReference>
<dbReference type="EMBL" id="CM009750">
    <property type="protein sequence ID" value="PUZ72158.1"/>
    <property type="molecule type" value="Genomic_DNA"/>
</dbReference>